<dbReference type="Proteomes" id="UP000184233">
    <property type="component" value="Unassembled WGS sequence"/>
</dbReference>
<protein>
    <recommendedName>
        <fullName evidence="5">Helicase ATP-binding domain-containing protein</fullName>
    </recommendedName>
</protein>
<dbReference type="InterPro" id="IPR047187">
    <property type="entry name" value="SF1_C_Upf1"/>
</dbReference>
<dbReference type="InterPro" id="IPR041679">
    <property type="entry name" value="DNA2/NAM7-like_C"/>
</dbReference>
<keyword evidence="3" id="KW-0347">Helicase</keyword>
<dbReference type="Pfam" id="PF13087">
    <property type="entry name" value="AAA_12"/>
    <property type="match status" value="1"/>
</dbReference>
<dbReference type="SUPFAM" id="SSF52540">
    <property type="entry name" value="P-loop containing nucleoside triphosphate hydrolases"/>
    <property type="match status" value="1"/>
</dbReference>
<dbReference type="AlphaFoldDB" id="A0A1M3L6N5"/>
<keyword evidence="2" id="KW-0378">Hydrolase</keyword>
<keyword evidence="4" id="KW-0067">ATP-binding</keyword>
<comment type="caution">
    <text evidence="6">The sequence shown here is derived from an EMBL/GenBank/DDBJ whole genome shotgun (WGS) entry which is preliminary data.</text>
</comment>
<organism evidence="6 7">
    <name type="scientific">Candidatus Kapaibacterium thiocyanatum</name>
    <dbReference type="NCBI Taxonomy" id="1895771"/>
    <lineage>
        <taxon>Bacteria</taxon>
        <taxon>Pseudomonadati</taxon>
        <taxon>Candidatus Kapaibacteriota</taxon>
        <taxon>Candidatus Kapaibacteriia</taxon>
        <taxon>Candidatus Kapaibacteriales</taxon>
        <taxon>Candidatus Kapaibacteriaceae</taxon>
        <taxon>Candidatus Kapaibacterium</taxon>
    </lineage>
</organism>
<evidence type="ECO:0000256" key="4">
    <source>
        <dbReference type="ARBA" id="ARBA00022840"/>
    </source>
</evidence>
<dbReference type="PANTHER" id="PTHR43788:SF8">
    <property type="entry name" value="DNA-BINDING PROTEIN SMUBP-2"/>
    <property type="match status" value="1"/>
</dbReference>
<evidence type="ECO:0000313" key="6">
    <source>
        <dbReference type="EMBL" id="OJX61228.1"/>
    </source>
</evidence>
<dbReference type="GO" id="GO:0043139">
    <property type="term" value="F:5'-3' DNA helicase activity"/>
    <property type="evidence" value="ECO:0007669"/>
    <property type="project" value="TreeGrafter"/>
</dbReference>
<dbReference type="Pfam" id="PF12705">
    <property type="entry name" value="PDDEXK_1"/>
    <property type="match status" value="1"/>
</dbReference>
<evidence type="ECO:0000256" key="2">
    <source>
        <dbReference type="ARBA" id="ARBA00022801"/>
    </source>
</evidence>
<dbReference type="InterPro" id="IPR038726">
    <property type="entry name" value="PDDEXK_AddAB-type"/>
</dbReference>
<evidence type="ECO:0000256" key="3">
    <source>
        <dbReference type="ARBA" id="ARBA00022806"/>
    </source>
</evidence>
<dbReference type="CDD" id="cd18808">
    <property type="entry name" value="SF1_C_Upf1"/>
    <property type="match status" value="1"/>
</dbReference>
<name>A0A1M3L6N5_9BACT</name>
<dbReference type="Gene3D" id="3.40.50.300">
    <property type="entry name" value="P-loop containing nucleotide triphosphate hydrolases"/>
    <property type="match status" value="2"/>
</dbReference>
<reference evidence="6 7" key="1">
    <citation type="submission" date="2016-09" db="EMBL/GenBank/DDBJ databases">
        <title>Genome-resolved meta-omics ties microbial dynamics to process performance in biotechnology for thiocyanate degradation.</title>
        <authorList>
            <person name="Kantor R.S."/>
            <person name="Huddy R.J."/>
            <person name="Iyer R."/>
            <person name="Thomas B.C."/>
            <person name="Brown C.T."/>
            <person name="Anantharaman K."/>
            <person name="Tringe S."/>
            <person name="Hettich R.L."/>
            <person name="Harrison S.T."/>
            <person name="Banfield J.F."/>
        </authorList>
    </citation>
    <scope>NUCLEOTIDE SEQUENCE [LARGE SCALE GENOMIC DNA]</scope>
    <source>
        <strain evidence="6">59-99</strain>
    </source>
</reference>
<evidence type="ECO:0000259" key="5">
    <source>
        <dbReference type="SMART" id="SM00487"/>
    </source>
</evidence>
<keyword evidence="1" id="KW-0547">Nucleotide-binding</keyword>
<dbReference type="InterPro" id="IPR014001">
    <property type="entry name" value="Helicase_ATP-bd"/>
</dbReference>
<dbReference type="PANTHER" id="PTHR43788">
    <property type="entry name" value="DNA2/NAM7 HELICASE FAMILY MEMBER"/>
    <property type="match status" value="1"/>
</dbReference>
<evidence type="ECO:0000256" key="1">
    <source>
        <dbReference type="ARBA" id="ARBA00022741"/>
    </source>
</evidence>
<dbReference type="InterPro" id="IPR027417">
    <property type="entry name" value="P-loop_NTPase"/>
</dbReference>
<accession>A0A1M3L6N5</accession>
<feature type="domain" description="Helicase ATP-binding" evidence="5">
    <location>
        <begin position="473"/>
        <end position="678"/>
    </location>
</feature>
<proteinExistence type="predicted"/>
<evidence type="ECO:0000313" key="7">
    <source>
        <dbReference type="Proteomes" id="UP000184233"/>
    </source>
</evidence>
<sequence>MRGTVTCLDDAAQTIAIQQPSGVESKIVVPPGWQSTYRRLRTGDTIGFDDADEPMLVLEPDTLIDVTDIASSVSDGVIQPAMTLLNRFRRTTPSLPMMVGSVANSAFDLMLEHPDVPVTELLAEAEHVRPLPIVLLSQRSELQDFRSKVLRVLDQLRPIAERLRERRINAEPSLMSDRLGIQGRLDLLIDDKERLQLIELKCGSLPSGLIARPQHVLQVTAYSMLLEEVYPSRHIDIDILYASDKGIKELEVVPDLEMRRTLLNIRNAIVHTDRDLAERRFDALKNINSQEFAKSSSYTIQTVKAFEDIYGKNLDVTERTYLQAWISFLAREHQALRKGTGRTASATLEGLCLDRENSDFSRMHLRFLRRNADQDCSLRNGDLVIAHTGSHLIYKATVKAVDAAHIDVSLRNKHAAIDADPVDRTWSIEADASDATLRPQYASLYAWAESPADKRSVLIGRRFPSSRQPRPSGIAGLYPEQVDIIDRALACDDYFLIQGPPGTGKTSTILRTLTERLMTDPGERVLLLAYTNRAADEIGHALDRTLPPGAFLRYGKDGALPPERLLRTLATTLEASEMAERLTSCRCIVATVSGALNAPELFELASWTTAIVDEASQVLEPQLVGIMSRVGRTILIGDECQLPAVVTQPASGLGVSSPLFAPLSLDSLGMSYFERMIRLCTVNGWDHVVGRLCRQGRMHRRIQDVASDLFYGGRLVTLLPWQEREGPWMTSDDTFVAGLLGDRLSFVPTNVGSADTPSRTEAETTARIARAILETSDAQGTGISLGIITPFRTQINMIGDLLPPDLRARCSIDTVERYQGSQRDVIIYSTAVTSATELEAIRSDVHIDGTTIDRKLNVALTRAREQFILVGHEPTLRLSPLYAALLDRMSIVVARNVIT</sequence>
<dbReference type="Gene3D" id="3.90.320.10">
    <property type="match status" value="1"/>
</dbReference>
<dbReference type="STRING" id="1895771.BGO89_01175"/>
<dbReference type="SMART" id="SM00487">
    <property type="entry name" value="DEXDc"/>
    <property type="match status" value="1"/>
</dbReference>
<dbReference type="GO" id="GO:0005524">
    <property type="term" value="F:ATP binding"/>
    <property type="evidence" value="ECO:0007669"/>
    <property type="project" value="UniProtKB-KW"/>
</dbReference>
<dbReference type="InterPro" id="IPR050534">
    <property type="entry name" value="Coronavir_polyprotein_1ab"/>
</dbReference>
<gene>
    <name evidence="6" type="ORF">BGO89_01175</name>
</gene>
<dbReference type="GO" id="GO:0016787">
    <property type="term" value="F:hydrolase activity"/>
    <property type="evidence" value="ECO:0007669"/>
    <property type="project" value="UniProtKB-KW"/>
</dbReference>
<dbReference type="EMBL" id="MKVH01000002">
    <property type="protein sequence ID" value="OJX61228.1"/>
    <property type="molecule type" value="Genomic_DNA"/>
</dbReference>
<dbReference type="Pfam" id="PF13604">
    <property type="entry name" value="AAA_30"/>
    <property type="match status" value="1"/>
</dbReference>
<dbReference type="InterPro" id="IPR011604">
    <property type="entry name" value="PDDEXK-like_dom_sf"/>
</dbReference>